<dbReference type="InterPro" id="IPR009057">
    <property type="entry name" value="Homeodomain-like_sf"/>
</dbReference>
<dbReference type="Gene3D" id="1.10.357.10">
    <property type="entry name" value="Tetracycline Repressor, domain 2"/>
    <property type="match status" value="1"/>
</dbReference>
<dbReference type="EMBL" id="CAFAZZ010000030">
    <property type="protein sequence ID" value="CAB4841489.1"/>
    <property type="molecule type" value="Genomic_DNA"/>
</dbReference>
<dbReference type="InterPro" id="IPR001647">
    <property type="entry name" value="HTH_TetR"/>
</dbReference>
<gene>
    <name evidence="3" type="ORF">UFOPK3243_00448</name>
</gene>
<protein>
    <submittedName>
        <fullName evidence="3">Unannotated protein</fullName>
    </submittedName>
</protein>
<keyword evidence="1" id="KW-0238">DNA-binding</keyword>
<dbReference type="Pfam" id="PF00440">
    <property type="entry name" value="TetR_N"/>
    <property type="match status" value="1"/>
</dbReference>
<organism evidence="3">
    <name type="scientific">freshwater metagenome</name>
    <dbReference type="NCBI Taxonomy" id="449393"/>
    <lineage>
        <taxon>unclassified sequences</taxon>
        <taxon>metagenomes</taxon>
        <taxon>ecological metagenomes</taxon>
    </lineage>
</organism>
<evidence type="ECO:0000259" key="2">
    <source>
        <dbReference type="PROSITE" id="PS50977"/>
    </source>
</evidence>
<sequence length="212" mass="23450">MPQTKKKPTPANVGRKSAYVARNRAHILKATIEVLASDEQNPSVELVSERAEIAMSTIYKHFKNRDELFAAAMGAAMDDWEIWAFSKIAQVSDPLEQLVLPMRMISRLKSTHPTYSKLIQNNLALAQTHLPIIGKFPQHIRDLNQAGVLKMDHPEIRIQNFQGLLFSIVVNQSNNPAASDADADLAIEIGLSILNISAARAKKLAHGKLNLA</sequence>
<name>A0A6J7BBW4_9ZZZZ</name>
<dbReference type="SUPFAM" id="SSF46689">
    <property type="entry name" value="Homeodomain-like"/>
    <property type="match status" value="1"/>
</dbReference>
<evidence type="ECO:0000313" key="3">
    <source>
        <dbReference type="EMBL" id="CAB4841489.1"/>
    </source>
</evidence>
<dbReference type="GO" id="GO:0003677">
    <property type="term" value="F:DNA binding"/>
    <property type="evidence" value="ECO:0007669"/>
    <property type="project" value="UniProtKB-KW"/>
</dbReference>
<accession>A0A6J7BBW4</accession>
<dbReference type="PROSITE" id="PS50977">
    <property type="entry name" value="HTH_TETR_2"/>
    <property type="match status" value="1"/>
</dbReference>
<feature type="domain" description="HTH tetR-type" evidence="2">
    <location>
        <begin position="21"/>
        <end position="80"/>
    </location>
</feature>
<evidence type="ECO:0000256" key="1">
    <source>
        <dbReference type="ARBA" id="ARBA00023125"/>
    </source>
</evidence>
<proteinExistence type="predicted"/>
<dbReference type="AlphaFoldDB" id="A0A6J7BBW4"/>
<reference evidence="3" key="1">
    <citation type="submission" date="2020-05" db="EMBL/GenBank/DDBJ databases">
        <authorList>
            <person name="Chiriac C."/>
            <person name="Salcher M."/>
            <person name="Ghai R."/>
            <person name="Kavagutti S V."/>
        </authorList>
    </citation>
    <scope>NUCLEOTIDE SEQUENCE</scope>
</reference>